<keyword evidence="2" id="KW-1185">Reference proteome</keyword>
<evidence type="ECO:0000313" key="1">
    <source>
        <dbReference type="EMBL" id="MED4677702.1"/>
    </source>
</evidence>
<dbReference type="EMBL" id="JARTIK010000001">
    <property type="protein sequence ID" value="MED4677702.1"/>
    <property type="molecule type" value="Genomic_DNA"/>
</dbReference>
<proteinExistence type="predicted"/>
<accession>A0ABU6P8R9</accession>
<comment type="caution">
    <text evidence="1">The sequence shown here is derived from an EMBL/GenBank/DDBJ whole genome shotgun (WGS) entry which is preliminary data.</text>
</comment>
<reference evidence="1 2" key="1">
    <citation type="submission" date="2023-03" db="EMBL/GenBank/DDBJ databases">
        <title>Bacillus Genome Sequencing.</title>
        <authorList>
            <person name="Dunlap C."/>
        </authorList>
    </citation>
    <scope>NUCLEOTIDE SEQUENCE [LARGE SCALE GENOMIC DNA]</scope>
    <source>
        <strain evidence="1 2">NRS-319</strain>
    </source>
</reference>
<gene>
    <name evidence="1" type="ORF">P9485_07505</name>
</gene>
<sequence length="67" mass="7571">MDEVCGTKAKYDGCTEHIDGKLYNYCIRGWGGKSKEQPAKANCSSPRGNRRKYNVVYSIDGKFSFIQ</sequence>
<dbReference type="Proteomes" id="UP001336122">
    <property type="component" value="Unassembled WGS sequence"/>
</dbReference>
<organism evidence="1 2">
    <name type="scientific">Bacillus nitratireducens</name>
    <dbReference type="NCBI Taxonomy" id="2026193"/>
    <lineage>
        <taxon>Bacteria</taxon>
        <taxon>Bacillati</taxon>
        <taxon>Bacillota</taxon>
        <taxon>Bacilli</taxon>
        <taxon>Bacillales</taxon>
        <taxon>Bacillaceae</taxon>
        <taxon>Bacillus</taxon>
        <taxon>Bacillus cereus group</taxon>
    </lineage>
</organism>
<evidence type="ECO:0000313" key="2">
    <source>
        <dbReference type="Proteomes" id="UP001336122"/>
    </source>
</evidence>
<name>A0ABU6P8R9_9BACI</name>
<dbReference type="RefSeq" id="WP_229193666.1">
    <property type="nucleotide sequence ID" value="NZ_JARLXK010000019.1"/>
</dbReference>
<protein>
    <submittedName>
        <fullName evidence="1">Uncharacterized protein</fullName>
    </submittedName>
</protein>